<comment type="caution">
    <text evidence="1">The sequence shown here is derived from an EMBL/GenBank/DDBJ whole genome shotgun (WGS) entry which is preliminary data.</text>
</comment>
<evidence type="ECO:0000313" key="1">
    <source>
        <dbReference type="EMBL" id="KAG0413089.1"/>
    </source>
</evidence>
<dbReference type="EMBL" id="JABSTQ010011293">
    <property type="protein sequence ID" value="KAG0413089.1"/>
    <property type="molecule type" value="Genomic_DNA"/>
</dbReference>
<name>A0AC60P120_IXOPE</name>
<dbReference type="Proteomes" id="UP000805193">
    <property type="component" value="Unassembled WGS sequence"/>
</dbReference>
<organism evidence="1 2">
    <name type="scientific">Ixodes persulcatus</name>
    <name type="common">Taiga tick</name>
    <dbReference type="NCBI Taxonomy" id="34615"/>
    <lineage>
        <taxon>Eukaryota</taxon>
        <taxon>Metazoa</taxon>
        <taxon>Ecdysozoa</taxon>
        <taxon>Arthropoda</taxon>
        <taxon>Chelicerata</taxon>
        <taxon>Arachnida</taxon>
        <taxon>Acari</taxon>
        <taxon>Parasitiformes</taxon>
        <taxon>Ixodida</taxon>
        <taxon>Ixodoidea</taxon>
        <taxon>Ixodidae</taxon>
        <taxon>Ixodinae</taxon>
        <taxon>Ixodes</taxon>
    </lineage>
</organism>
<proteinExistence type="predicted"/>
<protein>
    <submittedName>
        <fullName evidence="1">Uncharacterized protein</fullName>
    </submittedName>
</protein>
<feature type="non-terminal residue" evidence="1">
    <location>
        <position position="210"/>
    </location>
</feature>
<reference evidence="1 2" key="1">
    <citation type="journal article" date="2020" name="Cell">
        <title>Large-Scale Comparative Analyses of Tick Genomes Elucidate Their Genetic Diversity and Vector Capacities.</title>
        <authorList>
            <consortium name="Tick Genome and Microbiome Consortium (TIGMIC)"/>
            <person name="Jia N."/>
            <person name="Wang J."/>
            <person name="Shi W."/>
            <person name="Du L."/>
            <person name="Sun Y."/>
            <person name="Zhan W."/>
            <person name="Jiang J.F."/>
            <person name="Wang Q."/>
            <person name="Zhang B."/>
            <person name="Ji P."/>
            <person name="Bell-Sakyi L."/>
            <person name="Cui X.M."/>
            <person name="Yuan T.T."/>
            <person name="Jiang B.G."/>
            <person name="Yang W.F."/>
            <person name="Lam T.T."/>
            <person name="Chang Q.C."/>
            <person name="Ding S.J."/>
            <person name="Wang X.J."/>
            <person name="Zhu J.G."/>
            <person name="Ruan X.D."/>
            <person name="Zhao L."/>
            <person name="Wei J.T."/>
            <person name="Ye R.Z."/>
            <person name="Que T.C."/>
            <person name="Du C.H."/>
            <person name="Zhou Y.H."/>
            <person name="Cheng J.X."/>
            <person name="Dai P.F."/>
            <person name="Guo W.B."/>
            <person name="Han X.H."/>
            <person name="Huang E.J."/>
            <person name="Li L.F."/>
            <person name="Wei W."/>
            <person name="Gao Y.C."/>
            <person name="Liu J.Z."/>
            <person name="Shao H.Z."/>
            <person name="Wang X."/>
            <person name="Wang C.C."/>
            <person name="Yang T.C."/>
            <person name="Huo Q.B."/>
            <person name="Li W."/>
            <person name="Chen H.Y."/>
            <person name="Chen S.E."/>
            <person name="Zhou L.G."/>
            <person name="Ni X.B."/>
            <person name="Tian J.H."/>
            <person name="Sheng Y."/>
            <person name="Liu T."/>
            <person name="Pan Y.S."/>
            <person name="Xia L.Y."/>
            <person name="Li J."/>
            <person name="Zhao F."/>
            <person name="Cao W.C."/>
        </authorList>
    </citation>
    <scope>NUCLEOTIDE SEQUENCE [LARGE SCALE GENOMIC DNA]</scope>
    <source>
        <strain evidence="1">Iper-2018</strain>
    </source>
</reference>
<keyword evidence="2" id="KW-1185">Reference proteome</keyword>
<accession>A0AC60P120</accession>
<gene>
    <name evidence="1" type="ORF">HPB47_009759</name>
</gene>
<sequence length="210" mass="23424">MHGGNRLFPVRPAATAVRSGGVKETRLAGQLNVGRKVVADNFVCSTDPETAIPPNRVCDFVVDCANGADEVECGNCDFANTTCGWSLGDPGNRNPIRWQWIRVGELEGSPKLNSHRTTDGHYMILVREEESKYIAERAVASSPVIRNTNFLCAIWFYYNYANDTSMVELELEVEGYKIIVWSLLAKEPKQKQGTWIPEGVVLGRYPEEVK</sequence>
<evidence type="ECO:0000313" key="2">
    <source>
        <dbReference type="Proteomes" id="UP000805193"/>
    </source>
</evidence>